<keyword evidence="4" id="KW-1185">Reference proteome</keyword>
<name>A0A090AND1_9GAMM</name>
<feature type="transmembrane region" description="Helical" evidence="1">
    <location>
        <begin position="53"/>
        <end position="73"/>
    </location>
</feature>
<evidence type="ECO:0000313" key="4">
    <source>
        <dbReference type="Proteomes" id="UP000031623"/>
    </source>
</evidence>
<dbReference type="Pfam" id="PF04892">
    <property type="entry name" value="VanZ"/>
    <property type="match status" value="1"/>
</dbReference>
<feature type="transmembrane region" description="Helical" evidence="1">
    <location>
        <begin position="85"/>
        <end position="106"/>
    </location>
</feature>
<proteinExistence type="predicted"/>
<accession>A0A090AND1</accession>
<gene>
    <name evidence="3" type="ORF">THII_2553</name>
</gene>
<dbReference type="PANTHER" id="PTHR28008:SF1">
    <property type="entry name" value="DOMAIN PROTEIN, PUTATIVE (AFU_ORTHOLOGUE AFUA_3G10980)-RELATED"/>
    <property type="match status" value="1"/>
</dbReference>
<dbReference type="HOGENOM" id="CLU_096028_3_0_6"/>
<keyword evidence="1" id="KW-0472">Membrane</keyword>
<dbReference type="EMBL" id="AP014633">
    <property type="protein sequence ID" value="BAP56850.1"/>
    <property type="molecule type" value="Genomic_DNA"/>
</dbReference>
<dbReference type="AlphaFoldDB" id="A0A090AND1"/>
<dbReference type="InterPro" id="IPR006976">
    <property type="entry name" value="VanZ-like"/>
</dbReference>
<feature type="transmembrane region" description="Helical" evidence="1">
    <location>
        <begin position="12"/>
        <end position="33"/>
    </location>
</feature>
<evidence type="ECO:0000256" key="1">
    <source>
        <dbReference type="SAM" id="Phobius"/>
    </source>
</evidence>
<protein>
    <submittedName>
        <fullName evidence="3">VanZ like protein</fullName>
    </submittedName>
</protein>
<sequence>MANLSPPLRLIKLWLSLGWLWIIMVIILSLIPSPHPEKSVFLLFFYLPYGDKLALYGDKLAHFIAYFVLMGWFSQIYHTDYHRRLYMISFLLLGILLEILQGLGGIRSADWQDVVANFIGIFLAWQLAKTKLAYVLFYLEAKYL</sequence>
<dbReference type="STRING" id="40754.THII_2553"/>
<dbReference type="OrthoDB" id="5801890at2"/>
<reference evidence="3 4" key="1">
    <citation type="journal article" date="2014" name="ISME J.">
        <title>Ecophysiology of Thioploca ingrica as revealed by the complete genome sequence supplemented with proteomic evidence.</title>
        <authorList>
            <person name="Kojima H."/>
            <person name="Ogura Y."/>
            <person name="Yamamoto N."/>
            <person name="Togashi T."/>
            <person name="Mori H."/>
            <person name="Watanabe T."/>
            <person name="Nemoto F."/>
            <person name="Kurokawa K."/>
            <person name="Hayashi T."/>
            <person name="Fukui M."/>
        </authorList>
    </citation>
    <scope>NUCLEOTIDE SEQUENCE [LARGE SCALE GENOMIC DNA]</scope>
</reference>
<dbReference type="KEGG" id="tig:THII_2553"/>
<dbReference type="PANTHER" id="PTHR28008">
    <property type="entry name" value="DOMAIN PROTEIN, PUTATIVE (AFU_ORTHOLOGUE AFUA_3G10980)-RELATED"/>
    <property type="match status" value="1"/>
</dbReference>
<feature type="transmembrane region" description="Helical" evidence="1">
    <location>
        <begin position="118"/>
        <end position="139"/>
    </location>
</feature>
<dbReference type="NCBIfam" id="NF037970">
    <property type="entry name" value="vanZ_1"/>
    <property type="match status" value="1"/>
</dbReference>
<keyword evidence="1" id="KW-1133">Transmembrane helix</keyword>
<keyword evidence="1" id="KW-0812">Transmembrane</keyword>
<evidence type="ECO:0000313" key="3">
    <source>
        <dbReference type="EMBL" id="BAP56850.1"/>
    </source>
</evidence>
<organism evidence="3 4">
    <name type="scientific">Thioploca ingrica</name>
    <dbReference type="NCBI Taxonomy" id="40754"/>
    <lineage>
        <taxon>Bacteria</taxon>
        <taxon>Pseudomonadati</taxon>
        <taxon>Pseudomonadota</taxon>
        <taxon>Gammaproteobacteria</taxon>
        <taxon>Thiotrichales</taxon>
        <taxon>Thiotrichaceae</taxon>
        <taxon>Thioploca</taxon>
    </lineage>
</organism>
<evidence type="ECO:0000259" key="2">
    <source>
        <dbReference type="Pfam" id="PF04892"/>
    </source>
</evidence>
<feature type="domain" description="VanZ-like" evidence="2">
    <location>
        <begin position="52"/>
        <end position="129"/>
    </location>
</feature>
<dbReference type="Proteomes" id="UP000031623">
    <property type="component" value="Chromosome"/>
</dbReference>